<dbReference type="InterPro" id="IPR033645">
    <property type="entry name" value="VirB9/CagX/TrbG_C"/>
</dbReference>
<dbReference type="InterPro" id="IPR010258">
    <property type="entry name" value="Conjugal_tfr_TrbG/VirB9/CagX"/>
</dbReference>
<keyword evidence="2 3" id="KW-0732">Signal</keyword>
<evidence type="ECO:0000256" key="3">
    <source>
        <dbReference type="SAM" id="SignalP"/>
    </source>
</evidence>
<keyword evidence="5" id="KW-1185">Reference proteome</keyword>
<feature type="signal peptide" evidence="3">
    <location>
        <begin position="1"/>
        <end position="18"/>
    </location>
</feature>
<evidence type="ECO:0000256" key="2">
    <source>
        <dbReference type="ARBA" id="ARBA00022729"/>
    </source>
</evidence>
<dbReference type="InterPro" id="IPR038161">
    <property type="entry name" value="VirB9/CagX/TrbG_C_sf"/>
</dbReference>
<reference evidence="4 5" key="1">
    <citation type="submission" date="2024-01" db="EMBL/GenBank/DDBJ databases">
        <authorList>
            <person name="Kunselman E."/>
        </authorList>
    </citation>
    <scope>NUCLEOTIDE SEQUENCE [LARGE SCALE GENOMIC DNA]</scope>
    <source>
        <strain evidence="4">2 abalone samples</strain>
    </source>
</reference>
<sequence length="260" mass="29819">MIKILNFILFLYANFALATQHPRPMAGEPRIKVINYNSNAIHYYLGFYGYQSSILFNIDETISTISMGNSTGWQLIPQNNRLFLKPLNANAETNATIITNRRIYHFELHAEEASSVNDPKLSYETRFLYLENTGITGTRNYASTSIPDITETNNLNFNYTISGSEKISPTMVFDDGEFTYLRFKSINAELPAIFEVDNQGYESIINYKSIDDYIVIERVSAVFTLRAGSEVACLFNETIPFHKKEVKKRKKGILQKRRKT</sequence>
<comment type="similarity">
    <text evidence="1">Belongs to the TrbG/VirB9 family.</text>
</comment>
<dbReference type="Pfam" id="PF03524">
    <property type="entry name" value="CagX"/>
    <property type="match status" value="1"/>
</dbReference>
<dbReference type="CDD" id="cd06911">
    <property type="entry name" value="VirB9_CagX_TrbG"/>
    <property type="match status" value="1"/>
</dbReference>
<dbReference type="Gene3D" id="2.60.40.2500">
    <property type="match status" value="1"/>
</dbReference>
<evidence type="ECO:0000256" key="1">
    <source>
        <dbReference type="ARBA" id="ARBA00006135"/>
    </source>
</evidence>
<organism evidence="4 5">
    <name type="scientific">Candidatus Xenohaliotis californiensis</name>
    <dbReference type="NCBI Taxonomy" id="84677"/>
    <lineage>
        <taxon>Bacteria</taxon>
        <taxon>Pseudomonadati</taxon>
        <taxon>Pseudomonadota</taxon>
        <taxon>Alphaproteobacteria</taxon>
        <taxon>Rickettsiales</taxon>
        <taxon>Anaplasmataceae</taxon>
        <taxon>Candidatus Xenohaliotis</taxon>
    </lineage>
</organism>
<comment type="caution">
    <text evidence="4">The sequence shown here is derived from an EMBL/GenBank/DDBJ whole genome shotgun (WGS) entry which is preliminary data.</text>
</comment>
<proteinExistence type="inferred from homology"/>
<dbReference type="Proteomes" id="UP001314181">
    <property type="component" value="Unassembled WGS sequence"/>
</dbReference>
<dbReference type="EMBL" id="CAWVOK010000026">
    <property type="protein sequence ID" value="CAK8163352.1"/>
    <property type="molecule type" value="Genomic_DNA"/>
</dbReference>
<dbReference type="RefSeq" id="WP_338364485.1">
    <property type="nucleotide sequence ID" value="NZ_CAWVOK010000026.1"/>
</dbReference>
<evidence type="ECO:0000313" key="4">
    <source>
        <dbReference type="EMBL" id="CAK8163352.1"/>
    </source>
</evidence>
<name>A0ABP0ETJ1_9RICK</name>
<protein>
    <submittedName>
        <fullName evidence="4">Type IV secretion system protein VirB9</fullName>
    </submittedName>
</protein>
<evidence type="ECO:0000313" key="5">
    <source>
        <dbReference type="Proteomes" id="UP001314181"/>
    </source>
</evidence>
<accession>A0ABP0ETJ1</accession>
<feature type="chain" id="PRO_5047120927" evidence="3">
    <location>
        <begin position="19"/>
        <end position="260"/>
    </location>
</feature>
<gene>
    <name evidence="4" type="ORF">CAXC1_330112</name>
</gene>